<comment type="caution">
    <text evidence="2">The sequence shown here is derived from an EMBL/GenBank/DDBJ whole genome shotgun (WGS) entry which is preliminary data.</text>
</comment>
<protein>
    <submittedName>
        <fullName evidence="2">Uncharacterized protein</fullName>
    </submittedName>
</protein>
<evidence type="ECO:0000256" key="1">
    <source>
        <dbReference type="SAM" id="Phobius"/>
    </source>
</evidence>
<gene>
    <name evidence="2" type="ORF">SDC9_130595</name>
</gene>
<name>A0A645D303_9ZZZZ</name>
<dbReference type="AlphaFoldDB" id="A0A645D303"/>
<reference evidence="2" key="1">
    <citation type="submission" date="2019-08" db="EMBL/GenBank/DDBJ databases">
        <authorList>
            <person name="Kucharzyk K."/>
            <person name="Murdoch R.W."/>
            <person name="Higgins S."/>
            <person name="Loffler F."/>
        </authorList>
    </citation>
    <scope>NUCLEOTIDE SEQUENCE</scope>
</reference>
<proteinExistence type="predicted"/>
<organism evidence="2">
    <name type="scientific">bioreactor metagenome</name>
    <dbReference type="NCBI Taxonomy" id="1076179"/>
    <lineage>
        <taxon>unclassified sequences</taxon>
        <taxon>metagenomes</taxon>
        <taxon>ecological metagenomes</taxon>
    </lineage>
</organism>
<sequence>MLEQKFKGTGLDVNVICAMMISGIYYLILHRKRSEFCSIDFNTKIGKERLRTGVRQMSELLFDGIQKKKEMLEIAERLRAEGVSEEIISKCVLV</sequence>
<feature type="transmembrane region" description="Helical" evidence="1">
    <location>
        <begin position="12"/>
        <end position="29"/>
    </location>
</feature>
<accession>A0A645D303</accession>
<keyword evidence="1" id="KW-0812">Transmembrane</keyword>
<keyword evidence="1" id="KW-1133">Transmembrane helix</keyword>
<keyword evidence="1" id="KW-0472">Membrane</keyword>
<dbReference type="EMBL" id="VSSQ01032306">
    <property type="protein sequence ID" value="MPM83531.1"/>
    <property type="molecule type" value="Genomic_DNA"/>
</dbReference>
<evidence type="ECO:0000313" key="2">
    <source>
        <dbReference type="EMBL" id="MPM83531.1"/>
    </source>
</evidence>